<dbReference type="InterPro" id="IPR051925">
    <property type="entry name" value="RNA-binding_domain"/>
</dbReference>
<dbReference type="SUPFAM" id="SSF75471">
    <property type="entry name" value="YhbY-like"/>
    <property type="match status" value="1"/>
</dbReference>
<dbReference type="PANTHER" id="PTHR40065">
    <property type="entry name" value="RNA-BINDING PROTEIN YHBY"/>
    <property type="match status" value="1"/>
</dbReference>
<reference evidence="4 5" key="1">
    <citation type="submission" date="2013-06" db="EMBL/GenBank/DDBJ databases">
        <title>Rumen cellulosomics: divergent fiber-degrading strategies revealed by comparative genome-wide analysis of six Ruminococcal strains.</title>
        <authorList>
            <person name="Dassa B."/>
            <person name="Borovok I."/>
            <person name="Lamed R."/>
            <person name="Flint H."/>
            <person name="Yeoman C.J."/>
            <person name="White B."/>
            <person name="Bayer E.A."/>
        </authorList>
    </citation>
    <scope>NUCLEOTIDE SEQUENCE [LARGE SCALE GENOMIC DNA]</scope>
    <source>
        <strain evidence="4 5">SY3</strain>
    </source>
</reference>
<evidence type="ECO:0000259" key="3">
    <source>
        <dbReference type="PROSITE" id="PS51295"/>
    </source>
</evidence>
<sequence length="98" mass="11077">MITTKQRAELKSIAMKMKPSFQIGKGGLNDAQTAQIDDYLRVHEIIKVKVLDNSLYTAREAAEELAEKINAEVVQVIGSNLVLYKRNEEEPVIKFKSK</sequence>
<evidence type="ECO:0000256" key="1">
    <source>
        <dbReference type="ARBA" id="ARBA00022884"/>
    </source>
</evidence>
<dbReference type="Proteomes" id="UP000021369">
    <property type="component" value="Unassembled WGS sequence"/>
</dbReference>
<organism evidence="4 5">
    <name type="scientific">Ruminococcus albus SY3</name>
    <dbReference type="NCBI Taxonomy" id="1341156"/>
    <lineage>
        <taxon>Bacteria</taxon>
        <taxon>Bacillati</taxon>
        <taxon>Bacillota</taxon>
        <taxon>Clostridia</taxon>
        <taxon>Eubacteriales</taxon>
        <taxon>Oscillospiraceae</taxon>
        <taxon>Ruminococcus</taxon>
    </lineage>
</organism>
<dbReference type="PROSITE" id="PS51295">
    <property type="entry name" value="CRM"/>
    <property type="match status" value="1"/>
</dbReference>
<dbReference type="InterPro" id="IPR035920">
    <property type="entry name" value="YhbY-like_sf"/>
</dbReference>
<dbReference type="AlphaFoldDB" id="A0A011V1N6"/>
<dbReference type="OrthoDB" id="9797519at2"/>
<keyword evidence="5" id="KW-1185">Reference proteome</keyword>
<dbReference type="Gene3D" id="3.30.110.60">
    <property type="entry name" value="YhbY-like"/>
    <property type="match status" value="1"/>
</dbReference>
<comment type="caution">
    <text evidence="4">The sequence shown here is derived from an EMBL/GenBank/DDBJ whole genome shotgun (WGS) entry which is preliminary data.</text>
</comment>
<dbReference type="SMART" id="SM01103">
    <property type="entry name" value="CRS1_YhbY"/>
    <property type="match status" value="1"/>
</dbReference>
<proteinExistence type="predicted"/>
<keyword evidence="1 2" id="KW-0694">RNA-binding</keyword>
<name>A0A011V1N6_RUMAL</name>
<dbReference type="PATRIC" id="fig|1341156.4.peg.1503"/>
<dbReference type="RefSeq" id="WP_024857881.1">
    <property type="nucleotide sequence ID" value="NZ_JEOB01000002.1"/>
</dbReference>
<accession>A0A011V1N6</accession>
<evidence type="ECO:0000313" key="4">
    <source>
        <dbReference type="EMBL" id="EXM39372.1"/>
    </source>
</evidence>
<dbReference type="GO" id="GO:0003723">
    <property type="term" value="F:RNA binding"/>
    <property type="evidence" value="ECO:0007669"/>
    <property type="project" value="UniProtKB-UniRule"/>
</dbReference>
<feature type="domain" description="CRM" evidence="3">
    <location>
        <begin position="1"/>
        <end position="96"/>
    </location>
</feature>
<evidence type="ECO:0000256" key="2">
    <source>
        <dbReference type="PROSITE-ProRule" id="PRU00626"/>
    </source>
</evidence>
<dbReference type="PANTHER" id="PTHR40065:SF3">
    <property type="entry name" value="RNA-BINDING PROTEIN YHBY"/>
    <property type="match status" value="1"/>
</dbReference>
<gene>
    <name evidence="4" type="ORF">RASY3_05430</name>
</gene>
<dbReference type="Pfam" id="PF01985">
    <property type="entry name" value="CRS1_YhbY"/>
    <property type="match status" value="1"/>
</dbReference>
<evidence type="ECO:0000313" key="5">
    <source>
        <dbReference type="Proteomes" id="UP000021369"/>
    </source>
</evidence>
<protein>
    <submittedName>
        <fullName evidence="4">RNA-binding protein</fullName>
    </submittedName>
</protein>
<dbReference type="EMBL" id="JEOB01000002">
    <property type="protein sequence ID" value="EXM39372.1"/>
    <property type="molecule type" value="Genomic_DNA"/>
</dbReference>
<dbReference type="InterPro" id="IPR001890">
    <property type="entry name" value="RNA-binding_CRM"/>
</dbReference>